<dbReference type="CDD" id="cd00090">
    <property type="entry name" value="HTH_ARSR"/>
    <property type="match status" value="1"/>
</dbReference>
<accession>X1E2V4</accession>
<dbReference type="InterPro" id="IPR051081">
    <property type="entry name" value="HTH_MetalResp_TranReg"/>
</dbReference>
<gene>
    <name evidence="5" type="ORF">S01H4_47909</name>
</gene>
<keyword evidence="2" id="KW-0238">DNA-binding</keyword>
<dbReference type="SMART" id="SM00418">
    <property type="entry name" value="HTH_ARSR"/>
    <property type="match status" value="1"/>
</dbReference>
<evidence type="ECO:0000256" key="1">
    <source>
        <dbReference type="ARBA" id="ARBA00023015"/>
    </source>
</evidence>
<sequence>MSETKRILIEFLKVLADQTRLDILQMLQNKRRPSSEIQKALDKSQSTISQHLKSLNSLNLITYDRINNIKYYRISNDEIFKLLIDIKSFIANISKEKFKDRRNEDILDTLF</sequence>
<dbReference type="AlphaFoldDB" id="X1E2V4"/>
<evidence type="ECO:0000259" key="4">
    <source>
        <dbReference type="PROSITE" id="PS50987"/>
    </source>
</evidence>
<dbReference type="GO" id="GO:0003700">
    <property type="term" value="F:DNA-binding transcription factor activity"/>
    <property type="evidence" value="ECO:0007669"/>
    <property type="project" value="InterPro"/>
</dbReference>
<evidence type="ECO:0000256" key="3">
    <source>
        <dbReference type="ARBA" id="ARBA00023163"/>
    </source>
</evidence>
<dbReference type="PROSITE" id="PS50987">
    <property type="entry name" value="HTH_ARSR_2"/>
    <property type="match status" value="1"/>
</dbReference>
<dbReference type="SUPFAM" id="SSF46785">
    <property type="entry name" value="Winged helix' DNA-binding domain"/>
    <property type="match status" value="1"/>
</dbReference>
<organism evidence="5">
    <name type="scientific">marine sediment metagenome</name>
    <dbReference type="NCBI Taxonomy" id="412755"/>
    <lineage>
        <taxon>unclassified sequences</taxon>
        <taxon>metagenomes</taxon>
        <taxon>ecological metagenomes</taxon>
    </lineage>
</organism>
<dbReference type="InterPro" id="IPR001845">
    <property type="entry name" value="HTH_ArsR_DNA-bd_dom"/>
</dbReference>
<dbReference type="PRINTS" id="PR00778">
    <property type="entry name" value="HTHARSR"/>
</dbReference>
<dbReference type="NCBIfam" id="NF033788">
    <property type="entry name" value="HTH_metalloreg"/>
    <property type="match status" value="1"/>
</dbReference>
<dbReference type="PANTHER" id="PTHR33154">
    <property type="entry name" value="TRANSCRIPTIONAL REGULATOR, ARSR FAMILY"/>
    <property type="match status" value="1"/>
</dbReference>
<dbReference type="InterPro" id="IPR036388">
    <property type="entry name" value="WH-like_DNA-bd_sf"/>
</dbReference>
<comment type="caution">
    <text evidence="5">The sequence shown here is derived from an EMBL/GenBank/DDBJ whole genome shotgun (WGS) entry which is preliminary data.</text>
</comment>
<dbReference type="Gene3D" id="1.10.10.10">
    <property type="entry name" value="Winged helix-like DNA-binding domain superfamily/Winged helix DNA-binding domain"/>
    <property type="match status" value="1"/>
</dbReference>
<evidence type="ECO:0000313" key="5">
    <source>
        <dbReference type="EMBL" id="GAH02968.1"/>
    </source>
</evidence>
<dbReference type="InterPro" id="IPR011991">
    <property type="entry name" value="ArsR-like_HTH"/>
</dbReference>
<protein>
    <recommendedName>
        <fullName evidence="4">HTH arsR-type domain-containing protein</fullName>
    </recommendedName>
</protein>
<name>X1E2V4_9ZZZZ</name>
<dbReference type="Pfam" id="PF01022">
    <property type="entry name" value="HTH_5"/>
    <property type="match status" value="1"/>
</dbReference>
<keyword evidence="3" id="KW-0804">Transcription</keyword>
<proteinExistence type="predicted"/>
<feature type="domain" description="HTH arsR-type" evidence="4">
    <location>
        <begin position="1"/>
        <end position="94"/>
    </location>
</feature>
<evidence type="ECO:0000256" key="2">
    <source>
        <dbReference type="ARBA" id="ARBA00023125"/>
    </source>
</evidence>
<keyword evidence="1" id="KW-0805">Transcription regulation</keyword>
<dbReference type="GO" id="GO:0003677">
    <property type="term" value="F:DNA binding"/>
    <property type="evidence" value="ECO:0007669"/>
    <property type="project" value="UniProtKB-KW"/>
</dbReference>
<dbReference type="PANTHER" id="PTHR33154:SF33">
    <property type="entry name" value="TRANSCRIPTIONAL REPRESSOR SDPR"/>
    <property type="match status" value="1"/>
</dbReference>
<reference evidence="5" key="1">
    <citation type="journal article" date="2014" name="Front. Microbiol.">
        <title>High frequency of phylogenetically diverse reductive dehalogenase-homologous genes in deep subseafloor sedimentary metagenomes.</title>
        <authorList>
            <person name="Kawai M."/>
            <person name="Futagami T."/>
            <person name="Toyoda A."/>
            <person name="Takaki Y."/>
            <person name="Nishi S."/>
            <person name="Hori S."/>
            <person name="Arai W."/>
            <person name="Tsubouchi T."/>
            <person name="Morono Y."/>
            <person name="Uchiyama I."/>
            <person name="Ito T."/>
            <person name="Fujiyama A."/>
            <person name="Inagaki F."/>
            <person name="Takami H."/>
        </authorList>
    </citation>
    <scope>NUCLEOTIDE SEQUENCE</scope>
    <source>
        <strain evidence="5">Expedition CK06-06</strain>
    </source>
</reference>
<dbReference type="InterPro" id="IPR036390">
    <property type="entry name" value="WH_DNA-bd_sf"/>
</dbReference>
<dbReference type="EMBL" id="BART01026951">
    <property type="protein sequence ID" value="GAH02968.1"/>
    <property type="molecule type" value="Genomic_DNA"/>
</dbReference>